<proteinExistence type="predicted"/>
<dbReference type="Proteomes" id="UP000290191">
    <property type="component" value="Unassembled WGS sequence"/>
</dbReference>
<name>A0A4Q0Y4P4_9BACT</name>
<protein>
    <submittedName>
        <fullName evidence="3">DUF2892 domain-containing protein</fullName>
    </submittedName>
</protein>
<dbReference type="Pfam" id="PF11127">
    <property type="entry name" value="YgaP-like_TM"/>
    <property type="match status" value="1"/>
</dbReference>
<keyword evidence="1" id="KW-1133">Transmembrane helix</keyword>
<dbReference type="EMBL" id="PDKO01000001">
    <property type="protein sequence ID" value="RXJ64555.1"/>
    <property type="molecule type" value="Genomic_DNA"/>
</dbReference>
<keyword evidence="1" id="KW-0472">Membrane</keyword>
<feature type="transmembrane region" description="Helical" evidence="1">
    <location>
        <begin position="16"/>
        <end position="36"/>
    </location>
</feature>
<dbReference type="RefSeq" id="WP_044418349.1">
    <property type="nucleotide sequence ID" value="NZ_CP041070.1"/>
</dbReference>
<dbReference type="STRING" id="877500.GCA_000935065_02534"/>
<dbReference type="InterPro" id="IPR021309">
    <property type="entry name" value="YgaP-like_TM"/>
</dbReference>
<gene>
    <name evidence="3" type="ORF">CRV06_00950</name>
</gene>
<accession>A0A4Q0Y4P4</accession>
<evidence type="ECO:0000259" key="2">
    <source>
        <dbReference type="Pfam" id="PF11127"/>
    </source>
</evidence>
<dbReference type="AlphaFoldDB" id="A0A4Q0Y4P4"/>
<evidence type="ECO:0000313" key="4">
    <source>
        <dbReference type="Proteomes" id="UP000290191"/>
    </source>
</evidence>
<organism evidence="3 4">
    <name type="scientific">Halarcobacter anaerophilus</name>
    <dbReference type="NCBI Taxonomy" id="877500"/>
    <lineage>
        <taxon>Bacteria</taxon>
        <taxon>Pseudomonadati</taxon>
        <taxon>Campylobacterota</taxon>
        <taxon>Epsilonproteobacteria</taxon>
        <taxon>Campylobacterales</taxon>
        <taxon>Arcobacteraceae</taxon>
        <taxon>Halarcobacter</taxon>
    </lineage>
</organism>
<evidence type="ECO:0000313" key="3">
    <source>
        <dbReference type="EMBL" id="RXJ64555.1"/>
    </source>
</evidence>
<sequence>MNKFDKIRAFCRPFRVVLGIVLIAIGIFTGIAWFYLGVIPLIAGLTDFCPVCIISKKCTPRNLQKS</sequence>
<feature type="domain" description="Inner membrane protein YgaP-like transmembrane" evidence="2">
    <location>
        <begin position="14"/>
        <end position="54"/>
    </location>
</feature>
<keyword evidence="4" id="KW-1185">Reference proteome</keyword>
<dbReference type="OrthoDB" id="9804804at2"/>
<comment type="caution">
    <text evidence="3">The sequence shown here is derived from an EMBL/GenBank/DDBJ whole genome shotgun (WGS) entry which is preliminary data.</text>
</comment>
<keyword evidence="1" id="KW-0812">Transmembrane</keyword>
<reference evidence="3 4" key="1">
    <citation type="submission" date="2017-10" db="EMBL/GenBank/DDBJ databases">
        <title>Genomics of the genus Arcobacter.</title>
        <authorList>
            <person name="Perez-Cataluna A."/>
            <person name="Figueras M.J."/>
        </authorList>
    </citation>
    <scope>NUCLEOTIDE SEQUENCE [LARGE SCALE GENOMIC DNA]</scope>
    <source>
        <strain evidence="3 4">DSM 24636</strain>
    </source>
</reference>
<evidence type="ECO:0000256" key="1">
    <source>
        <dbReference type="SAM" id="Phobius"/>
    </source>
</evidence>